<name>A0ABP6UYS7_9PSEU</name>
<dbReference type="Proteomes" id="UP001500689">
    <property type="component" value="Unassembled WGS sequence"/>
</dbReference>
<evidence type="ECO:0000313" key="2">
    <source>
        <dbReference type="Proteomes" id="UP001500689"/>
    </source>
</evidence>
<dbReference type="Gene3D" id="3.30.530.20">
    <property type="match status" value="1"/>
</dbReference>
<dbReference type="CDD" id="cd07823">
    <property type="entry name" value="SRPBCC_5"/>
    <property type="match status" value="1"/>
</dbReference>
<reference evidence="2" key="1">
    <citation type="journal article" date="2019" name="Int. J. Syst. Evol. Microbiol.">
        <title>The Global Catalogue of Microorganisms (GCM) 10K type strain sequencing project: providing services to taxonomists for standard genome sequencing and annotation.</title>
        <authorList>
            <consortium name="The Broad Institute Genomics Platform"/>
            <consortium name="The Broad Institute Genome Sequencing Center for Infectious Disease"/>
            <person name="Wu L."/>
            <person name="Ma J."/>
        </authorList>
    </citation>
    <scope>NUCLEOTIDE SEQUENCE [LARGE SCALE GENOMIC DNA]</scope>
    <source>
        <strain evidence="2">JCM 16898</strain>
    </source>
</reference>
<sequence length="211" mass="22482">MPPGARRAETAGEPPSEVTALIEIDEEIPVPAPPERVWEVVSDPGEVVSCISGAELGDSHEDGSFDGTLVVKFGAVRVRFGARVSLDLDEPGREGRLSAKGRDGQGATRFSAHATFLVTADPATGGSRVRVTGEVHLAGKLASLIEAGAGAVVSRMTKEFSGELVRKCAGEQGAAPVPERPSRWARLRAWWLRIVHNRQTKRSEVRSGKAQ</sequence>
<keyword evidence="2" id="KW-1185">Reference proteome</keyword>
<proteinExistence type="predicted"/>
<dbReference type="PANTHER" id="PTHR38588">
    <property type="entry name" value="BLL0334 PROTEIN"/>
    <property type="match status" value="1"/>
</dbReference>
<dbReference type="PANTHER" id="PTHR38588:SF1">
    <property type="entry name" value="BLL0334 PROTEIN"/>
    <property type="match status" value="1"/>
</dbReference>
<dbReference type="EMBL" id="BAAAZN010000001">
    <property type="protein sequence ID" value="GAA3525514.1"/>
    <property type="molecule type" value="Genomic_DNA"/>
</dbReference>
<protein>
    <recommendedName>
        <fullName evidence="3">Carbon monoxide dehydrogenase subunit G</fullName>
    </recommendedName>
</protein>
<accession>A0ABP6UYS7</accession>
<dbReference type="SUPFAM" id="SSF55961">
    <property type="entry name" value="Bet v1-like"/>
    <property type="match status" value="1"/>
</dbReference>
<evidence type="ECO:0008006" key="3">
    <source>
        <dbReference type="Google" id="ProtNLM"/>
    </source>
</evidence>
<evidence type="ECO:0000313" key="1">
    <source>
        <dbReference type="EMBL" id="GAA3525514.1"/>
    </source>
</evidence>
<dbReference type="InterPro" id="IPR010419">
    <property type="entry name" value="CO_DH_gsu"/>
</dbReference>
<dbReference type="InterPro" id="IPR023393">
    <property type="entry name" value="START-like_dom_sf"/>
</dbReference>
<dbReference type="Pfam" id="PF06240">
    <property type="entry name" value="COXG"/>
    <property type="match status" value="1"/>
</dbReference>
<organism evidence="1 2">
    <name type="scientific">Amycolatopsis ultiminotia</name>
    <dbReference type="NCBI Taxonomy" id="543629"/>
    <lineage>
        <taxon>Bacteria</taxon>
        <taxon>Bacillati</taxon>
        <taxon>Actinomycetota</taxon>
        <taxon>Actinomycetes</taxon>
        <taxon>Pseudonocardiales</taxon>
        <taxon>Pseudonocardiaceae</taxon>
        <taxon>Amycolatopsis</taxon>
    </lineage>
</organism>
<comment type="caution">
    <text evidence="1">The sequence shown here is derived from an EMBL/GenBank/DDBJ whole genome shotgun (WGS) entry which is preliminary data.</text>
</comment>
<gene>
    <name evidence="1" type="ORF">GCM10022222_05490</name>
</gene>